<keyword evidence="15" id="KW-1185">Reference proteome</keyword>
<dbReference type="SUPFAM" id="SSF54736">
    <property type="entry name" value="ClpS-like"/>
    <property type="match status" value="1"/>
</dbReference>
<keyword evidence="3 10" id="KW-0808">Transferase</keyword>
<proteinExistence type="inferred from homology"/>
<comment type="pathway">
    <text evidence="2 10">Protein modification; protein ubiquitination.</text>
</comment>
<dbReference type="SMART" id="SM00396">
    <property type="entry name" value="ZnF_UBR1"/>
    <property type="match status" value="1"/>
</dbReference>
<feature type="region of interest" description="Disordered" evidence="12">
    <location>
        <begin position="1693"/>
        <end position="1768"/>
    </location>
</feature>
<dbReference type="InterPro" id="IPR036390">
    <property type="entry name" value="WH_DNA-bd_sf"/>
</dbReference>
<feature type="compositionally biased region" description="Low complexity" evidence="12">
    <location>
        <begin position="1751"/>
        <end position="1768"/>
    </location>
</feature>
<evidence type="ECO:0000256" key="4">
    <source>
        <dbReference type="ARBA" id="ARBA00022723"/>
    </source>
</evidence>
<dbReference type="InterPro" id="IPR003769">
    <property type="entry name" value="ClpS_core"/>
</dbReference>
<protein>
    <recommendedName>
        <fullName evidence="10">E3 ubiquitin-protein ligase</fullName>
        <ecNumber evidence="10">2.3.2.27</ecNumber>
    </recommendedName>
</protein>
<keyword evidence="7 10" id="KW-0862">Zinc</keyword>
<dbReference type="FunFam" id="2.10.110.30:FF:000002">
    <property type="entry name" value="Putative e3 ubiquitin-protein ligase ubr3"/>
    <property type="match status" value="1"/>
</dbReference>
<evidence type="ECO:0000256" key="2">
    <source>
        <dbReference type="ARBA" id="ARBA00004906"/>
    </source>
</evidence>
<dbReference type="InterPro" id="IPR003126">
    <property type="entry name" value="Znf_UBR"/>
</dbReference>
<gene>
    <name evidence="14" type="ORF">LY90DRAFT_98556</name>
</gene>
<comment type="caution">
    <text evidence="14">The sequence shown here is derived from an EMBL/GenBank/DDBJ whole genome shotgun (WGS) entry which is preliminary data.</text>
</comment>
<dbReference type="EMBL" id="MCOG01000002">
    <property type="protein sequence ID" value="ORY86461.1"/>
    <property type="molecule type" value="Genomic_DNA"/>
</dbReference>
<feature type="domain" description="UBR-type" evidence="13">
    <location>
        <begin position="83"/>
        <end position="155"/>
    </location>
</feature>
<sequence length="2239" mass="258983">MESFEVYNFLNTVTKNSNSFPLTNEQIKNIYNFLNEKLVGKKEYKNFLFINNPTAYRKKTKIDDDLGNKSENKIEYNSSELGKICGYSFKPGDTVYRCCDCAFDNTCVLCSKCFHASNHQGHNIKFYITKNGGGCCDCGDEEAFIVDIGCKYHNVKNDMKETLKLLPEPLKHSLKNVISQCFTFIIDVLNKSPFDISVPAKDEDIRKEEPEDGSDKLYDCLLWNDEEHSFDTVISKLKEATNCTDERAEMISKNIDSHGRGCLCITDDISKLRRMSEIINSVKLRTTIRLLSETLKEEVVAYLVVYLSKLLKVVPGIISINNEKYESVKDVIRDIINQEFFRKIDDPSKYDYPKFIEKNKDDLTVIDLLFYYDIKIWKSTRILIKELYINTLISDQEYKVKTAAKYAIHFPYILNSYINDIEDNYNIVDFMVQTISPTSVNYLFTKTEFYSDLINLIKTNIFCNSGHLEFSYKNFMKNFEMLKNIRTSKYDFDALTVVNRFQKGYDILGKIVEGITYLLQAPNVKTHYYRENSIFLEKALDMLIYLQGFLPQRCYLDYHIDSETKDWVSAVEYAFIIGKLLNCIAECYKFDTDQKDNLKYIKMAMIKILTLLDEWCYYKSLKKVTPLKNIHKTIPIHSQGSFINNSLNSRNGVVVEVTTEQNKIRNGEECSSNVDNSSSQSNLNNKQGFHFVKSLDDQEYEVPKYSIMLGEISFLYPVHWLFSDFIRQLPEILKNLTEEEKNNGSFDSIWNDIFSFNSKIEGESNVITKENRIQRLMEYPLRCMTAFSQIYSNLWIRNGLSIYQMASTYSNVKLRSISYETNIIFLQVASLALDSNVFLTSLLDRFEVMDWFRGKSYAQRHGFSNEKVNLLVSEFLLFIIKLLTFRKEINGKGFEGNLRNEIIHHLIKKPLSFSEISSRIEKRYLDIEKDITGDIENILEEVSNFKFPYGISDRGTYELKTKYYDEVDPWFYSLSFNDRETAKQKIKEYILKTSNNKNDNIENIILKPRMEPIDPSSGFAKLPNLCRSKVFNSIVFYTIWNITKEKSKDAEAKEKIANVTDLLDEATYLIEIAIEEEKRCAKTNTNLPVGNESFIWNATHQEFNIESKTMDSKIKLTFDEEEISDIEGAGNSEDTKTEEDDPMNEEDSGTMEIETTKEKDEKENSLNKSLSDQANANEFKETKAIKLIHWLIYLIEKSDTCITNFIPRLCAIIKDIGDMTNDKEIKEYIEKWFKQKYLKEHKQQLLKEKEEKENKLKKMRAKARKAELMAQFAQQQNNFMMNSNFNFDDDEFESEDYEYNEEEYKTQHIYQFQTGSCIMCRESDESNNNVIGMLGYAQTSCHVRQVKFNDANDVFENLQMNFSFDQEQERSTGNTVEESKEISVLPPVSPVHSQSGIYVSTCGHMMHSKCLEKYIDTIARDQQNNPRRNYSVNIKHNEFLCPFCKNICNVLLPVVWKDKHYTIRNFESQEGDQEISNFSQWLNDINKVAPTGEVKSIYNSIEKFSEEYIESIEIKKNENGDKSKEEKERKNHAEEDDKNHNNEKGCIELKSFVNSNFLKILCENKFIKTLQFIKKELLHEKVNSIDDKTLLTDLLHETFKYTIQTVEVIMRGTKQDSSSESTIMYPFIGLIEHANPKILNLLRVINEIILTYTAIKLQNEDMKTKHLKRATKLGQMIFGKKLIGLDNSMEINDYNEESSSDESDYYSSSISFSDDDDIDNDNNNEINGNGNGNRNRNRNNFAGVVGIPLDTNANNNTTNTTNNNSNANTRATANIHGNATANGDEGSIELNSDQEQLDIVEELNEQEQENFRYLNLQRIDDDDDIEEGFLMDEDLFNDDDDDDILINQGGEFFDDDYMYNFGPRHKTKDIEIKCEKKKLLHPIEEDTFALFVSSTFYLMPKDSDISNWTMLFYTMELVKCLLAIAESVGIMENQWPIHPKIKSLIKNYHNSGASKVIETLKEKGKEKVDGDTVMATSATNSPLEDDIDLMNDNNESKPISSLLYTILDILNVHPDIKKRCKINLSEETLSYVLKIFTKPFLRQAVLLIYSRFFVTPEAVEVDQELNEYDRNLKFLNLPSTLSNICKFINNNLEMKAIIKHWCDQWCEAINMNPFSAPVQLTTRSRSSLQKKRERKSDSTEQIPNLEDGATTSTTGIAVANDNGLMLEPITFLPEDRNSTNISSGASIINKNKTSTGALASKNSNSNNNNNNNNNNNEMVPAKNGSRIVNANQFESYKIN</sequence>
<comment type="function">
    <text evidence="10">Ubiquitin ligase protein which is a component of the N-end rule pathway. Recognizes and binds to proteins bearing specific N-terminal residues that are destabilizing according to the N-end rule, leading to their ubiquitination and subsequent degradation.</text>
</comment>
<feature type="zinc finger region" description="UBR-type" evidence="9">
    <location>
        <begin position="83"/>
        <end position="155"/>
    </location>
</feature>
<feature type="region of interest" description="Disordered" evidence="12">
    <location>
        <begin position="1518"/>
        <end position="1540"/>
    </location>
</feature>
<dbReference type="STRING" id="1754190.A0A1Y2FR37"/>
<organism evidence="14 15">
    <name type="scientific">Neocallimastix californiae</name>
    <dbReference type="NCBI Taxonomy" id="1754190"/>
    <lineage>
        <taxon>Eukaryota</taxon>
        <taxon>Fungi</taxon>
        <taxon>Fungi incertae sedis</taxon>
        <taxon>Chytridiomycota</taxon>
        <taxon>Chytridiomycota incertae sedis</taxon>
        <taxon>Neocallimastigomycetes</taxon>
        <taxon>Neocallimastigales</taxon>
        <taxon>Neocallimastigaceae</taxon>
        <taxon>Neocallimastix</taxon>
    </lineage>
</organism>
<evidence type="ECO:0000256" key="8">
    <source>
        <dbReference type="ARBA" id="ARBA00046341"/>
    </source>
</evidence>
<dbReference type="UniPathway" id="UPA00143"/>
<comment type="similarity">
    <text evidence="8 10">Belongs to the E3 ubiquitin-protein ligase UBR1-like family.</text>
</comment>
<comment type="catalytic activity">
    <reaction evidence="1 10">
        <text>S-ubiquitinyl-[E2 ubiquitin-conjugating enzyme]-L-cysteine + [acceptor protein]-L-lysine = [E2 ubiquitin-conjugating enzyme]-L-cysteine + N(6)-ubiquitinyl-[acceptor protein]-L-lysine.</text>
        <dbReference type="EC" id="2.3.2.27"/>
    </reaction>
</comment>
<dbReference type="SUPFAM" id="SSF46785">
    <property type="entry name" value="Winged helix' DNA-binding domain"/>
    <property type="match status" value="1"/>
</dbReference>
<dbReference type="Gene3D" id="2.10.110.30">
    <property type="match status" value="1"/>
</dbReference>
<dbReference type="InterPro" id="IPR044046">
    <property type="entry name" value="E3_ligase_UBR-like_C"/>
</dbReference>
<keyword evidence="4 10" id="KW-0479">Metal-binding</keyword>
<name>A0A1Y2FR37_9FUNG</name>
<feature type="compositionally biased region" description="Polar residues" evidence="12">
    <location>
        <begin position="2226"/>
        <end position="2239"/>
    </location>
</feature>
<dbReference type="InterPro" id="IPR055194">
    <property type="entry name" value="UBR1-like_WH"/>
</dbReference>
<keyword evidence="11" id="KW-0175">Coiled coil</keyword>
<evidence type="ECO:0000256" key="5">
    <source>
        <dbReference type="ARBA" id="ARBA00022771"/>
    </source>
</evidence>
<evidence type="ECO:0000313" key="14">
    <source>
        <dbReference type="EMBL" id="ORY86461.1"/>
    </source>
</evidence>
<dbReference type="Pfam" id="PF22960">
    <property type="entry name" value="WHD_UBR1"/>
    <property type="match status" value="1"/>
</dbReference>
<evidence type="ECO:0000256" key="9">
    <source>
        <dbReference type="PROSITE-ProRule" id="PRU00508"/>
    </source>
</evidence>
<dbReference type="Pfam" id="PF02207">
    <property type="entry name" value="zf-UBR"/>
    <property type="match status" value="1"/>
</dbReference>
<evidence type="ECO:0000256" key="12">
    <source>
        <dbReference type="SAM" id="MobiDB-lite"/>
    </source>
</evidence>
<dbReference type="InterPro" id="IPR014719">
    <property type="entry name" value="Ribosomal_bL12_C/ClpS-like"/>
</dbReference>
<evidence type="ECO:0000256" key="3">
    <source>
        <dbReference type="ARBA" id="ARBA00022679"/>
    </source>
</evidence>
<dbReference type="Gene3D" id="3.30.1390.10">
    <property type="match status" value="1"/>
</dbReference>
<dbReference type="Gene3D" id="1.10.10.2670">
    <property type="entry name" value="E3 ubiquitin-protein ligase"/>
    <property type="match status" value="1"/>
</dbReference>
<feature type="region of interest" description="Disordered" evidence="12">
    <location>
        <begin position="2196"/>
        <end position="2239"/>
    </location>
</feature>
<evidence type="ECO:0000313" key="15">
    <source>
        <dbReference type="Proteomes" id="UP000193920"/>
    </source>
</evidence>
<dbReference type="OrthoDB" id="26387at2759"/>
<feature type="compositionally biased region" description="Acidic residues" evidence="12">
    <location>
        <begin position="1136"/>
        <end position="1149"/>
    </location>
</feature>
<dbReference type="InterPro" id="IPR042065">
    <property type="entry name" value="E3_ELL-like"/>
</dbReference>
<dbReference type="CDD" id="cd19673">
    <property type="entry name" value="UBR-box_UBR3"/>
    <property type="match status" value="1"/>
</dbReference>
<dbReference type="GO" id="GO:0071596">
    <property type="term" value="P:ubiquitin-dependent protein catabolic process via the N-end rule pathway"/>
    <property type="evidence" value="ECO:0007669"/>
    <property type="project" value="UniProtKB-UniRule"/>
</dbReference>
<keyword evidence="5 10" id="KW-0863">Zinc-finger</keyword>
<feature type="region of interest" description="Disordered" evidence="12">
    <location>
        <begin position="1125"/>
        <end position="1169"/>
    </location>
</feature>
<dbReference type="PANTHER" id="PTHR21497:SF24">
    <property type="entry name" value="E3 UBIQUITIN-PROTEIN LIGASE UBR1"/>
    <property type="match status" value="1"/>
</dbReference>
<evidence type="ECO:0000256" key="1">
    <source>
        <dbReference type="ARBA" id="ARBA00000900"/>
    </source>
</evidence>
<evidence type="ECO:0000256" key="11">
    <source>
        <dbReference type="SAM" id="Coils"/>
    </source>
</evidence>
<dbReference type="InterPro" id="IPR039164">
    <property type="entry name" value="UBR1-like"/>
</dbReference>
<keyword evidence="6 10" id="KW-0833">Ubl conjugation pathway</keyword>
<dbReference type="PANTHER" id="PTHR21497">
    <property type="entry name" value="UBIQUITIN LIGASE E3 ALPHA-RELATED"/>
    <property type="match status" value="1"/>
</dbReference>
<dbReference type="CDD" id="cd16482">
    <property type="entry name" value="RING-H2_UBR1-like"/>
    <property type="match status" value="1"/>
</dbReference>
<feature type="region of interest" description="Disordered" evidence="12">
    <location>
        <begin position="2120"/>
        <end position="2153"/>
    </location>
</feature>
<feature type="coiled-coil region" evidence="11">
    <location>
        <begin position="1235"/>
        <end position="1278"/>
    </location>
</feature>
<evidence type="ECO:0000256" key="6">
    <source>
        <dbReference type="ARBA" id="ARBA00022786"/>
    </source>
</evidence>
<dbReference type="GO" id="GO:0016567">
    <property type="term" value="P:protein ubiquitination"/>
    <property type="evidence" value="ECO:0007669"/>
    <property type="project" value="UniProtKB-UniRule"/>
</dbReference>
<dbReference type="GO" id="GO:0005737">
    <property type="term" value="C:cytoplasm"/>
    <property type="evidence" value="ECO:0007669"/>
    <property type="project" value="TreeGrafter"/>
</dbReference>
<dbReference type="EC" id="2.3.2.27" evidence="10"/>
<evidence type="ECO:0000256" key="7">
    <source>
        <dbReference type="ARBA" id="ARBA00022833"/>
    </source>
</evidence>
<dbReference type="Pfam" id="PF18995">
    <property type="entry name" value="PRT6_C"/>
    <property type="match status" value="1"/>
</dbReference>
<feature type="compositionally biased region" description="Low complexity" evidence="12">
    <location>
        <begin position="2202"/>
        <end position="2216"/>
    </location>
</feature>
<dbReference type="Pfam" id="PF02617">
    <property type="entry name" value="ClpS"/>
    <property type="match status" value="1"/>
</dbReference>
<feature type="compositionally biased region" description="Acidic residues" evidence="12">
    <location>
        <begin position="1713"/>
        <end position="1722"/>
    </location>
</feature>
<accession>A0A1Y2FR37</accession>
<dbReference type="Proteomes" id="UP000193920">
    <property type="component" value="Unassembled WGS sequence"/>
</dbReference>
<feature type="compositionally biased region" description="Low complexity" evidence="12">
    <location>
        <begin position="1723"/>
        <end position="1740"/>
    </location>
</feature>
<evidence type="ECO:0000259" key="13">
    <source>
        <dbReference type="PROSITE" id="PS51157"/>
    </source>
</evidence>
<feature type="compositionally biased region" description="Acidic residues" evidence="12">
    <location>
        <begin position="1693"/>
        <end position="1704"/>
    </location>
</feature>
<dbReference type="GO" id="GO:0000151">
    <property type="term" value="C:ubiquitin ligase complex"/>
    <property type="evidence" value="ECO:0007669"/>
    <property type="project" value="TreeGrafter"/>
</dbReference>
<feature type="compositionally biased region" description="Basic and acidic residues" evidence="12">
    <location>
        <begin position="1154"/>
        <end position="1165"/>
    </location>
</feature>
<reference evidence="14 15" key="1">
    <citation type="submission" date="2016-08" db="EMBL/GenBank/DDBJ databases">
        <title>A Parts List for Fungal Cellulosomes Revealed by Comparative Genomics.</title>
        <authorList>
            <consortium name="DOE Joint Genome Institute"/>
            <person name="Haitjema C.H."/>
            <person name="Gilmore S.P."/>
            <person name="Henske J.K."/>
            <person name="Solomon K.V."/>
            <person name="De Groot R."/>
            <person name="Kuo A."/>
            <person name="Mondo S.J."/>
            <person name="Salamov A.A."/>
            <person name="Labutti K."/>
            <person name="Zhao Z."/>
            <person name="Chiniquy J."/>
            <person name="Barry K."/>
            <person name="Brewer H.M."/>
            <person name="Purvine S.O."/>
            <person name="Wright A.T."/>
            <person name="Boxma B."/>
            <person name="Van Alen T."/>
            <person name="Hackstein J.H."/>
            <person name="Baker S.E."/>
            <person name="Grigoriev I.V."/>
            <person name="O'Malley M.A."/>
        </authorList>
    </citation>
    <scope>NUCLEOTIDE SEQUENCE [LARGE SCALE GENOMIC DNA]</scope>
    <source>
        <strain evidence="14 15">G1</strain>
    </source>
</reference>
<dbReference type="GO" id="GO:0061630">
    <property type="term" value="F:ubiquitin protein ligase activity"/>
    <property type="evidence" value="ECO:0007669"/>
    <property type="project" value="UniProtKB-UniRule"/>
</dbReference>
<dbReference type="PROSITE" id="PS51157">
    <property type="entry name" value="ZF_UBR"/>
    <property type="match status" value="1"/>
</dbReference>
<dbReference type="GO" id="GO:0008270">
    <property type="term" value="F:zinc ion binding"/>
    <property type="evidence" value="ECO:0007669"/>
    <property type="project" value="UniProtKB-UniRule"/>
</dbReference>
<evidence type="ECO:0000256" key="10">
    <source>
        <dbReference type="RuleBase" id="RU366018"/>
    </source>
</evidence>